<evidence type="ECO:0000256" key="2">
    <source>
        <dbReference type="ARBA" id="ARBA00022692"/>
    </source>
</evidence>
<dbReference type="GO" id="GO:0004252">
    <property type="term" value="F:serine-type endopeptidase activity"/>
    <property type="evidence" value="ECO:0007669"/>
    <property type="project" value="InterPro"/>
</dbReference>
<dbReference type="CDD" id="cd06530">
    <property type="entry name" value="S26_SPase_I"/>
    <property type="match status" value="1"/>
</dbReference>
<dbReference type="NCBIfam" id="TIGR02228">
    <property type="entry name" value="sigpep_I_arch"/>
    <property type="match status" value="1"/>
</dbReference>
<feature type="transmembrane region" description="Helical" evidence="5">
    <location>
        <begin position="336"/>
        <end position="361"/>
    </location>
</feature>
<keyword evidence="2 5" id="KW-0812">Transmembrane</keyword>
<protein>
    <submittedName>
        <fullName evidence="6">Signal peptidase I</fullName>
        <ecNumber evidence="6">3.4.21.89</ecNumber>
    </submittedName>
</protein>
<dbReference type="RefSeq" id="WP_342808134.1">
    <property type="nucleotide sequence ID" value="NZ_JAOPJZ010000004.1"/>
</dbReference>
<keyword evidence="3 5" id="KW-1133">Transmembrane helix</keyword>
<dbReference type="InterPro" id="IPR019533">
    <property type="entry name" value="Peptidase_S26"/>
</dbReference>
<sequence length="389" mass="40375">MQVTTALKAGVSLVVGLTLVLLIVGQLLGQPVLLGYVATGSMEPALNAGDGFVAVPSIVADDPEPGDVVVFDAQTLHEGGLTTHRVVEETDEGYVTKGDANPFTDQDGGEPPVTDGQIVAVAWQVNGTVVRLPHLGTLIMSVHSVVTAVFGLLAAPLGIAAAFDADGAGALLVAIGIALLGVGLLLERTGATERDTERKTNRENVIGLWSAISIVVLLLAVFATAAMVIPAGGATYEVLATENPTADPQTAAPGEVATVTRTIDNSGYVPIVAVLDTSSDGVVVEPRSTTVSLQSTSEVSVSMTAPETEGRATKTVYENRYLLVLPPSVLVWLHGIHPFVAIAAVNIVVVGVAVGVILALFGRSDFRLRSTGRKVSLSTRLDRLVDRWL</sequence>
<dbReference type="GO" id="GO:0016020">
    <property type="term" value="C:membrane"/>
    <property type="evidence" value="ECO:0007669"/>
    <property type="project" value="UniProtKB-SubCell"/>
</dbReference>
<dbReference type="EMBL" id="JAOPJZ010000004">
    <property type="protein sequence ID" value="MCU4751895.1"/>
    <property type="molecule type" value="Genomic_DNA"/>
</dbReference>
<feature type="transmembrane region" description="Helical" evidence="5">
    <location>
        <begin position="206"/>
        <end position="229"/>
    </location>
</feature>
<keyword evidence="4 5" id="KW-0472">Membrane</keyword>
<dbReference type="GO" id="GO:0006465">
    <property type="term" value="P:signal peptide processing"/>
    <property type="evidence" value="ECO:0007669"/>
    <property type="project" value="InterPro"/>
</dbReference>
<accession>A0AAP2Z7T6</accession>
<feature type="transmembrane region" description="Helical" evidence="5">
    <location>
        <begin position="168"/>
        <end position="186"/>
    </location>
</feature>
<feature type="transmembrane region" description="Helical" evidence="5">
    <location>
        <begin position="138"/>
        <end position="162"/>
    </location>
</feature>
<dbReference type="InterPro" id="IPR036286">
    <property type="entry name" value="LexA/Signal_pep-like_sf"/>
</dbReference>
<dbReference type="AlphaFoldDB" id="A0AAP2Z7T6"/>
<evidence type="ECO:0000256" key="5">
    <source>
        <dbReference type="SAM" id="Phobius"/>
    </source>
</evidence>
<name>A0AAP2Z7T6_9EURY</name>
<evidence type="ECO:0000256" key="1">
    <source>
        <dbReference type="ARBA" id="ARBA00004370"/>
    </source>
</evidence>
<gene>
    <name evidence="6" type="ORF">OB919_07850</name>
</gene>
<evidence type="ECO:0000256" key="4">
    <source>
        <dbReference type="ARBA" id="ARBA00023136"/>
    </source>
</evidence>
<keyword evidence="7" id="KW-1185">Reference proteome</keyword>
<evidence type="ECO:0000313" key="7">
    <source>
        <dbReference type="Proteomes" id="UP001321047"/>
    </source>
</evidence>
<keyword evidence="6" id="KW-0378">Hydrolase</keyword>
<dbReference type="Proteomes" id="UP001321047">
    <property type="component" value="Unassembled WGS sequence"/>
</dbReference>
<dbReference type="InterPro" id="IPR001733">
    <property type="entry name" value="Peptidase_S26B"/>
</dbReference>
<dbReference type="SUPFAM" id="SSF51306">
    <property type="entry name" value="LexA/Signal peptidase"/>
    <property type="match status" value="1"/>
</dbReference>
<evidence type="ECO:0000256" key="3">
    <source>
        <dbReference type="ARBA" id="ARBA00022989"/>
    </source>
</evidence>
<comment type="caution">
    <text evidence="6">The sequence shown here is derived from an EMBL/GenBank/DDBJ whole genome shotgun (WGS) entry which is preliminary data.</text>
</comment>
<evidence type="ECO:0000313" key="6">
    <source>
        <dbReference type="EMBL" id="MCU4751895.1"/>
    </source>
</evidence>
<dbReference type="GO" id="GO:0009003">
    <property type="term" value="F:signal peptidase activity"/>
    <property type="evidence" value="ECO:0007669"/>
    <property type="project" value="UniProtKB-EC"/>
</dbReference>
<proteinExistence type="predicted"/>
<comment type="subcellular location">
    <subcellularLocation>
        <location evidence="1">Membrane</location>
    </subcellularLocation>
</comment>
<dbReference type="EC" id="3.4.21.89" evidence="6"/>
<reference evidence="6 7" key="1">
    <citation type="submission" date="2022-09" db="EMBL/GenBank/DDBJ databases">
        <title>Enrichment on poylsaccharides allowed isolation of novel metabolic and taxonomic groups of Haloarchaea.</title>
        <authorList>
            <person name="Sorokin D.Y."/>
            <person name="Elcheninov A.G."/>
            <person name="Khizhniak T.V."/>
            <person name="Kolganova T.V."/>
            <person name="Kublanov I.V."/>
        </authorList>
    </citation>
    <scope>NUCLEOTIDE SEQUENCE [LARGE SCALE GENOMIC DNA]</scope>
    <source>
        <strain evidence="6 7">AArc-curdl1</strain>
    </source>
</reference>
<organism evidence="6 7">
    <name type="scientific">Natronosalvus hydrolyticus</name>
    <dbReference type="NCBI Taxonomy" id="2979988"/>
    <lineage>
        <taxon>Archaea</taxon>
        <taxon>Methanobacteriati</taxon>
        <taxon>Methanobacteriota</taxon>
        <taxon>Stenosarchaea group</taxon>
        <taxon>Halobacteria</taxon>
        <taxon>Halobacteriales</taxon>
        <taxon>Natrialbaceae</taxon>
        <taxon>Natronosalvus</taxon>
    </lineage>
</organism>